<dbReference type="InterPro" id="IPR036875">
    <property type="entry name" value="Znf_CCHC_sf"/>
</dbReference>
<dbReference type="EMBL" id="RDQH01000332">
    <property type="protein sequence ID" value="RXH96064.1"/>
    <property type="molecule type" value="Genomic_DNA"/>
</dbReference>
<comment type="caution">
    <text evidence="2">The sequence shown here is derived from an EMBL/GenBank/DDBJ whole genome shotgun (WGS) entry which is preliminary data.</text>
</comment>
<dbReference type="Gene3D" id="4.10.60.10">
    <property type="entry name" value="Zinc finger, CCHC-type"/>
    <property type="match status" value="1"/>
</dbReference>
<name>A0A498JQD8_MALDO</name>
<gene>
    <name evidence="2" type="ORF">DVH24_008564</name>
</gene>
<sequence length="230" mass="25407">MKSRFEGGSGESAEGENPIPAQPTKLRGSGRGECRLALLPFMERLLPSLEPETYRSWAKALAIAPSATSYISENADKNKEKISVKDSPTTHLTKVEAAQDSQIQLQLEEKNTLPSFLKEDNNPTCLARPKLIIKPGTFSSMPSTCPICSEYGHFPGMCPWRKRLPKGVTQVGKGYVVKWGRAVFLECVYCYEIGTHMLNDCPHFKKLLEKNGGDAPLHPCLLDDIPLADC</sequence>
<reference evidence="2 3" key="1">
    <citation type="submission" date="2018-10" db="EMBL/GenBank/DDBJ databases">
        <title>A high-quality apple genome assembly.</title>
        <authorList>
            <person name="Hu J."/>
        </authorList>
    </citation>
    <scope>NUCLEOTIDE SEQUENCE [LARGE SCALE GENOMIC DNA]</scope>
    <source>
        <strain evidence="3">cv. HFTH1</strain>
        <tissue evidence="2">Young leaf</tissue>
    </source>
</reference>
<evidence type="ECO:0000313" key="3">
    <source>
        <dbReference type="Proteomes" id="UP000290289"/>
    </source>
</evidence>
<evidence type="ECO:0000256" key="1">
    <source>
        <dbReference type="SAM" id="MobiDB-lite"/>
    </source>
</evidence>
<evidence type="ECO:0008006" key="4">
    <source>
        <dbReference type="Google" id="ProtNLM"/>
    </source>
</evidence>
<evidence type="ECO:0000313" key="2">
    <source>
        <dbReference type="EMBL" id="RXH96064.1"/>
    </source>
</evidence>
<dbReference type="Proteomes" id="UP000290289">
    <property type="component" value="Chromosome 6"/>
</dbReference>
<dbReference type="SUPFAM" id="SSF57756">
    <property type="entry name" value="Retrovirus zinc finger-like domains"/>
    <property type="match status" value="1"/>
</dbReference>
<keyword evidence="3" id="KW-1185">Reference proteome</keyword>
<feature type="region of interest" description="Disordered" evidence="1">
    <location>
        <begin position="1"/>
        <end position="29"/>
    </location>
</feature>
<dbReference type="GO" id="GO:0008270">
    <property type="term" value="F:zinc ion binding"/>
    <property type="evidence" value="ECO:0007669"/>
    <property type="project" value="InterPro"/>
</dbReference>
<dbReference type="GO" id="GO:0003676">
    <property type="term" value="F:nucleic acid binding"/>
    <property type="evidence" value="ECO:0007669"/>
    <property type="project" value="InterPro"/>
</dbReference>
<organism evidence="2 3">
    <name type="scientific">Malus domestica</name>
    <name type="common">Apple</name>
    <name type="synonym">Pyrus malus</name>
    <dbReference type="NCBI Taxonomy" id="3750"/>
    <lineage>
        <taxon>Eukaryota</taxon>
        <taxon>Viridiplantae</taxon>
        <taxon>Streptophyta</taxon>
        <taxon>Embryophyta</taxon>
        <taxon>Tracheophyta</taxon>
        <taxon>Spermatophyta</taxon>
        <taxon>Magnoliopsida</taxon>
        <taxon>eudicotyledons</taxon>
        <taxon>Gunneridae</taxon>
        <taxon>Pentapetalae</taxon>
        <taxon>rosids</taxon>
        <taxon>fabids</taxon>
        <taxon>Rosales</taxon>
        <taxon>Rosaceae</taxon>
        <taxon>Amygdaloideae</taxon>
        <taxon>Maleae</taxon>
        <taxon>Malus</taxon>
    </lineage>
</organism>
<proteinExistence type="predicted"/>
<dbReference type="AlphaFoldDB" id="A0A498JQD8"/>
<protein>
    <recommendedName>
        <fullName evidence="4">CCHC-type domain-containing protein</fullName>
    </recommendedName>
</protein>
<accession>A0A498JQD8</accession>